<dbReference type="InterPro" id="IPR050346">
    <property type="entry name" value="FMO-like"/>
</dbReference>
<keyword evidence="3 6" id="KW-0274">FAD</keyword>
<proteinExistence type="inferred from homology"/>
<keyword evidence="2 6" id="KW-0285">Flavoprotein</keyword>
<evidence type="ECO:0000313" key="7">
    <source>
        <dbReference type="Proteomes" id="UP000887577"/>
    </source>
</evidence>
<organism evidence="7 8">
    <name type="scientific">Panagrolaimus superbus</name>
    <dbReference type="NCBI Taxonomy" id="310955"/>
    <lineage>
        <taxon>Eukaryota</taxon>
        <taxon>Metazoa</taxon>
        <taxon>Ecdysozoa</taxon>
        <taxon>Nematoda</taxon>
        <taxon>Chromadorea</taxon>
        <taxon>Rhabditida</taxon>
        <taxon>Tylenchina</taxon>
        <taxon>Panagrolaimomorpha</taxon>
        <taxon>Panagrolaimoidea</taxon>
        <taxon>Panagrolaimidae</taxon>
        <taxon>Panagrolaimus</taxon>
    </lineage>
</organism>
<keyword evidence="4" id="KW-0521">NADP</keyword>
<dbReference type="GO" id="GO:0050661">
    <property type="term" value="F:NADP binding"/>
    <property type="evidence" value="ECO:0007669"/>
    <property type="project" value="InterPro"/>
</dbReference>
<evidence type="ECO:0000256" key="5">
    <source>
        <dbReference type="ARBA" id="ARBA00023002"/>
    </source>
</evidence>
<keyword evidence="5 6" id="KW-0560">Oxidoreductase</keyword>
<protein>
    <recommendedName>
        <fullName evidence="6">Flavin-containing monooxygenase</fullName>
        <ecNumber evidence="6">1.-.-.-</ecNumber>
    </recommendedName>
</protein>
<dbReference type="Pfam" id="PF00743">
    <property type="entry name" value="FMO-like"/>
    <property type="match status" value="1"/>
</dbReference>
<evidence type="ECO:0000256" key="2">
    <source>
        <dbReference type="ARBA" id="ARBA00022630"/>
    </source>
</evidence>
<evidence type="ECO:0000256" key="6">
    <source>
        <dbReference type="RuleBase" id="RU361177"/>
    </source>
</evidence>
<dbReference type="InterPro" id="IPR036188">
    <property type="entry name" value="FAD/NAD-bd_sf"/>
</dbReference>
<dbReference type="EC" id="1.-.-.-" evidence="6"/>
<reference evidence="8" key="1">
    <citation type="submission" date="2022-11" db="UniProtKB">
        <authorList>
            <consortium name="WormBaseParasite"/>
        </authorList>
    </citation>
    <scope>IDENTIFICATION</scope>
</reference>
<dbReference type="InterPro" id="IPR020946">
    <property type="entry name" value="Flavin_mOase-like"/>
</dbReference>
<evidence type="ECO:0000256" key="1">
    <source>
        <dbReference type="ARBA" id="ARBA00009183"/>
    </source>
</evidence>
<dbReference type="AlphaFoldDB" id="A0A914XVF3"/>
<evidence type="ECO:0000256" key="4">
    <source>
        <dbReference type="ARBA" id="ARBA00022857"/>
    </source>
</evidence>
<sequence length="155" mass="17665">MTKVCVIGAGASGLPAIKSCLENGLEVVCFERTTDFGGLWNYRPNQKEGGTVMASTVVNTSKEMMAYSDFPPPDKWPNFMHHSFVLEYMKDYAEKFDLLKYIKFNAEVKTIEKVDTLQWKITLGDGKFEIFDKIMLATGHHSIPVYPQFRGLFFM</sequence>
<dbReference type="InterPro" id="IPR000960">
    <property type="entry name" value="Flavin_mOase"/>
</dbReference>
<dbReference type="Proteomes" id="UP000887577">
    <property type="component" value="Unplaced"/>
</dbReference>
<dbReference type="GO" id="GO:0050660">
    <property type="term" value="F:flavin adenine dinucleotide binding"/>
    <property type="evidence" value="ECO:0007669"/>
    <property type="project" value="InterPro"/>
</dbReference>
<dbReference type="PANTHER" id="PTHR23023">
    <property type="entry name" value="DIMETHYLANILINE MONOOXYGENASE"/>
    <property type="match status" value="1"/>
</dbReference>
<accession>A0A914XVF3</accession>
<evidence type="ECO:0000256" key="3">
    <source>
        <dbReference type="ARBA" id="ARBA00022827"/>
    </source>
</evidence>
<keyword evidence="6" id="KW-0503">Monooxygenase</keyword>
<name>A0A914XVF3_9BILA</name>
<keyword evidence="7" id="KW-1185">Reference proteome</keyword>
<dbReference type="Gene3D" id="3.50.50.60">
    <property type="entry name" value="FAD/NAD(P)-binding domain"/>
    <property type="match status" value="1"/>
</dbReference>
<comment type="cofactor">
    <cofactor evidence="6">
        <name>FAD</name>
        <dbReference type="ChEBI" id="CHEBI:57692"/>
    </cofactor>
</comment>
<dbReference type="SUPFAM" id="SSF51905">
    <property type="entry name" value="FAD/NAD(P)-binding domain"/>
    <property type="match status" value="1"/>
</dbReference>
<evidence type="ECO:0000313" key="8">
    <source>
        <dbReference type="WBParaSite" id="PSU_v2.g11921.t1"/>
    </source>
</evidence>
<dbReference type="WBParaSite" id="PSU_v2.g11921.t1">
    <property type="protein sequence ID" value="PSU_v2.g11921.t1"/>
    <property type="gene ID" value="PSU_v2.g11921"/>
</dbReference>
<dbReference type="GO" id="GO:0004499">
    <property type="term" value="F:N,N-dimethylaniline monooxygenase activity"/>
    <property type="evidence" value="ECO:0007669"/>
    <property type="project" value="InterPro"/>
</dbReference>
<comment type="similarity">
    <text evidence="1 6">Belongs to the FMO family.</text>
</comment>
<dbReference type="PRINTS" id="PR00370">
    <property type="entry name" value="FMOXYGENASE"/>
</dbReference>